<comment type="caution">
    <text evidence="2">The sequence shown here is derived from an EMBL/GenBank/DDBJ whole genome shotgun (WGS) entry which is preliminary data.</text>
</comment>
<dbReference type="AlphaFoldDB" id="A0A397VCM3"/>
<evidence type="ECO:0000313" key="2">
    <source>
        <dbReference type="EMBL" id="RIB19087.1"/>
    </source>
</evidence>
<evidence type="ECO:0000313" key="3">
    <source>
        <dbReference type="Proteomes" id="UP000266673"/>
    </source>
</evidence>
<dbReference type="EMBL" id="QKWP01000496">
    <property type="protein sequence ID" value="RIB19087.1"/>
    <property type="molecule type" value="Genomic_DNA"/>
</dbReference>
<organism evidence="2 3">
    <name type="scientific">Gigaspora rosea</name>
    <dbReference type="NCBI Taxonomy" id="44941"/>
    <lineage>
        <taxon>Eukaryota</taxon>
        <taxon>Fungi</taxon>
        <taxon>Fungi incertae sedis</taxon>
        <taxon>Mucoromycota</taxon>
        <taxon>Glomeromycotina</taxon>
        <taxon>Glomeromycetes</taxon>
        <taxon>Diversisporales</taxon>
        <taxon>Gigasporaceae</taxon>
        <taxon>Gigaspora</taxon>
    </lineage>
</organism>
<feature type="non-terminal residue" evidence="2">
    <location>
        <position position="1"/>
    </location>
</feature>
<reference evidence="2 3" key="1">
    <citation type="submission" date="2018-06" db="EMBL/GenBank/DDBJ databases">
        <title>Comparative genomics reveals the genomic features of Rhizophagus irregularis, R. cerebriforme, R. diaphanum and Gigaspora rosea, and their symbiotic lifestyle signature.</title>
        <authorList>
            <person name="Morin E."/>
            <person name="San Clemente H."/>
            <person name="Chen E.C.H."/>
            <person name="De La Providencia I."/>
            <person name="Hainaut M."/>
            <person name="Kuo A."/>
            <person name="Kohler A."/>
            <person name="Murat C."/>
            <person name="Tang N."/>
            <person name="Roy S."/>
            <person name="Loubradou J."/>
            <person name="Henrissat B."/>
            <person name="Grigoriev I.V."/>
            <person name="Corradi N."/>
            <person name="Roux C."/>
            <person name="Martin F.M."/>
        </authorList>
    </citation>
    <scope>NUCLEOTIDE SEQUENCE [LARGE SCALE GENOMIC DNA]</scope>
    <source>
        <strain evidence="2 3">DAOM 194757</strain>
    </source>
</reference>
<name>A0A397VCM3_9GLOM</name>
<accession>A0A397VCM3</accession>
<keyword evidence="1" id="KW-1133">Transmembrane helix</keyword>
<protein>
    <submittedName>
        <fullName evidence="2">Uncharacterized protein</fullName>
    </submittedName>
</protein>
<feature type="transmembrane region" description="Helical" evidence="1">
    <location>
        <begin position="34"/>
        <end position="53"/>
    </location>
</feature>
<evidence type="ECO:0000256" key="1">
    <source>
        <dbReference type="SAM" id="Phobius"/>
    </source>
</evidence>
<keyword evidence="1" id="KW-0812">Transmembrane</keyword>
<keyword evidence="3" id="KW-1185">Reference proteome</keyword>
<dbReference type="Proteomes" id="UP000266673">
    <property type="component" value="Unassembled WGS sequence"/>
</dbReference>
<keyword evidence="1" id="KW-0472">Membrane</keyword>
<sequence length="59" mass="6565">VVTSPGGKLAIFIKYNALEVFMLFKILARCKTKIAFNFFSFVGFFIVVGSAILGPKIYK</sequence>
<gene>
    <name evidence="2" type="ORF">C2G38_2083914</name>
</gene>
<proteinExistence type="predicted"/>